<evidence type="ECO:0000313" key="3">
    <source>
        <dbReference type="EMBL" id="PXY27179.1"/>
    </source>
</evidence>
<evidence type="ECO:0000256" key="2">
    <source>
        <dbReference type="ARBA" id="ARBA00023157"/>
    </source>
</evidence>
<organism evidence="3 4">
    <name type="scientific">Prauserella muralis</name>
    <dbReference type="NCBI Taxonomy" id="588067"/>
    <lineage>
        <taxon>Bacteria</taxon>
        <taxon>Bacillati</taxon>
        <taxon>Actinomycetota</taxon>
        <taxon>Actinomycetes</taxon>
        <taxon>Pseudonocardiales</taxon>
        <taxon>Pseudonocardiaceae</taxon>
        <taxon>Prauserella</taxon>
    </lineage>
</organism>
<dbReference type="InterPro" id="IPR050430">
    <property type="entry name" value="Peptidase_S1"/>
</dbReference>
<dbReference type="PROSITE" id="PS00135">
    <property type="entry name" value="TRYPSIN_SER"/>
    <property type="match status" value="1"/>
</dbReference>
<dbReference type="InterPro" id="IPR001254">
    <property type="entry name" value="Trypsin_dom"/>
</dbReference>
<dbReference type="SMART" id="SM00020">
    <property type="entry name" value="Tryp_SPc"/>
    <property type="match status" value="1"/>
</dbReference>
<dbReference type="InterPro" id="IPR001314">
    <property type="entry name" value="Peptidase_S1A"/>
</dbReference>
<dbReference type="PROSITE" id="PS50240">
    <property type="entry name" value="TRYPSIN_DOM"/>
    <property type="match status" value="1"/>
</dbReference>
<dbReference type="InterPro" id="IPR043504">
    <property type="entry name" value="Peptidase_S1_PA_chymotrypsin"/>
</dbReference>
<comment type="caution">
    <text evidence="3">The sequence shown here is derived from an EMBL/GenBank/DDBJ whole genome shotgun (WGS) entry which is preliminary data.</text>
</comment>
<dbReference type="OrthoDB" id="1496095at2"/>
<keyword evidence="4" id="KW-1185">Reference proteome</keyword>
<dbReference type="Gene3D" id="2.40.10.10">
    <property type="entry name" value="Trypsin-like serine proteases"/>
    <property type="match status" value="1"/>
</dbReference>
<dbReference type="AlphaFoldDB" id="A0A2V4BC25"/>
<keyword evidence="2" id="KW-1015">Disulfide bond</keyword>
<dbReference type="GO" id="GO:0006508">
    <property type="term" value="P:proteolysis"/>
    <property type="evidence" value="ECO:0007669"/>
    <property type="project" value="UniProtKB-KW"/>
</dbReference>
<dbReference type="PANTHER" id="PTHR24276:SF98">
    <property type="entry name" value="FI18310P1-RELATED"/>
    <property type="match status" value="1"/>
</dbReference>
<dbReference type="InterPro" id="IPR018114">
    <property type="entry name" value="TRYPSIN_HIS"/>
</dbReference>
<name>A0A2V4BC25_9PSEU</name>
<evidence type="ECO:0000256" key="1">
    <source>
        <dbReference type="ARBA" id="ARBA00007664"/>
    </source>
</evidence>
<dbReference type="FunFam" id="2.40.10.10:FF:000068">
    <property type="entry name" value="transmembrane protease serine 2"/>
    <property type="match status" value="1"/>
</dbReference>
<accession>A0A2V4BC25</accession>
<dbReference type="SUPFAM" id="SSF50494">
    <property type="entry name" value="Trypsin-like serine proteases"/>
    <property type="match status" value="1"/>
</dbReference>
<dbReference type="PRINTS" id="PR00722">
    <property type="entry name" value="CHYMOTRYPSIN"/>
</dbReference>
<sequence>MSTKLRHGLVAGAVLLLAAVFVPLAMQGRSSGVQPNIVGGKEVAVADHPYAVFLVDGRGNQFCGGTLVAADTVLTAAHCAVAVDSSDLGVVAGRQDKDAADGMESAVRRVSVAPEYEDPTTGNDIAVLELARDLPYRPARMAGPADQALYAPGTMATVLGWGRLSDGGPRSDTLRGAQVPLVDDRTCGTAYGTYDPHTMVCAGYPEGGVDACQGDSGGPLMVGNTLIGIVSWGQGCAAPGKPGVYTRVATYAGSLSGV</sequence>
<keyword evidence="3" id="KW-0378">Hydrolase</keyword>
<dbReference type="InterPro" id="IPR009003">
    <property type="entry name" value="Peptidase_S1_PA"/>
</dbReference>
<dbReference type="PROSITE" id="PS00134">
    <property type="entry name" value="TRYPSIN_HIS"/>
    <property type="match status" value="1"/>
</dbReference>
<dbReference type="Pfam" id="PF00089">
    <property type="entry name" value="Trypsin"/>
    <property type="match status" value="1"/>
</dbReference>
<dbReference type="PANTHER" id="PTHR24276">
    <property type="entry name" value="POLYSERASE-RELATED"/>
    <property type="match status" value="1"/>
</dbReference>
<dbReference type="FunFam" id="2.40.10.10:FF:000002">
    <property type="entry name" value="Transmembrane protease serine"/>
    <property type="match status" value="1"/>
</dbReference>
<dbReference type="Proteomes" id="UP000249915">
    <property type="component" value="Unassembled WGS sequence"/>
</dbReference>
<dbReference type="CDD" id="cd00190">
    <property type="entry name" value="Tryp_SPc"/>
    <property type="match status" value="1"/>
</dbReference>
<comment type="similarity">
    <text evidence="1">Belongs to the peptidase S1 family.</text>
</comment>
<gene>
    <name evidence="3" type="ORF">BAY60_11980</name>
</gene>
<dbReference type="EMBL" id="MASW01000002">
    <property type="protein sequence ID" value="PXY27179.1"/>
    <property type="molecule type" value="Genomic_DNA"/>
</dbReference>
<reference evidence="3 4" key="1">
    <citation type="submission" date="2016-07" db="EMBL/GenBank/DDBJ databases">
        <title>Draft genome sequence of Prauserella muralis DSM 45305, isolated from a mould-covered wall in an indoor environment.</title>
        <authorList>
            <person name="Ruckert C."/>
            <person name="Albersmeier A."/>
            <person name="Jiang C.-L."/>
            <person name="Jiang Y."/>
            <person name="Kalinowski J."/>
            <person name="Schneider O."/>
            <person name="Winkler A."/>
            <person name="Zotchev S.B."/>
        </authorList>
    </citation>
    <scope>NUCLEOTIDE SEQUENCE [LARGE SCALE GENOMIC DNA]</scope>
    <source>
        <strain evidence="3 4">DSM 45305</strain>
    </source>
</reference>
<dbReference type="InterPro" id="IPR033116">
    <property type="entry name" value="TRYPSIN_SER"/>
</dbReference>
<proteinExistence type="inferred from homology"/>
<dbReference type="RefSeq" id="WP_112281182.1">
    <property type="nucleotide sequence ID" value="NZ_MASW01000002.1"/>
</dbReference>
<protein>
    <submittedName>
        <fullName evidence="3">Serine protease</fullName>
    </submittedName>
</protein>
<evidence type="ECO:0000313" key="4">
    <source>
        <dbReference type="Proteomes" id="UP000249915"/>
    </source>
</evidence>
<dbReference type="GO" id="GO:0004252">
    <property type="term" value="F:serine-type endopeptidase activity"/>
    <property type="evidence" value="ECO:0007669"/>
    <property type="project" value="InterPro"/>
</dbReference>
<keyword evidence="3" id="KW-0645">Protease</keyword>